<evidence type="ECO:0000256" key="4">
    <source>
        <dbReference type="ARBA" id="ARBA00023136"/>
    </source>
</evidence>
<accession>A0A1T5EAA8</accession>
<organism evidence="6 7">
    <name type="scientific">Parapedobacter luteus</name>
    <dbReference type="NCBI Taxonomy" id="623280"/>
    <lineage>
        <taxon>Bacteria</taxon>
        <taxon>Pseudomonadati</taxon>
        <taxon>Bacteroidota</taxon>
        <taxon>Sphingobacteriia</taxon>
        <taxon>Sphingobacteriales</taxon>
        <taxon>Sphingobacteriaceae</taxon>
        <taxon>Parapedobacter</taxon>
    </lineage>
</organism>
<evidence type="ECO:0000256" key="1">
    <source>
        <dbReference type="ARBA" id="ARBA00004141"/>
    </source>
</evidence>
<keyword evidence="5" id="KW-1003">Cell membrane</keyword>
<feature type="transmembrane region" description="Helical" evidence="5">
    <location>
        <begin position="7"/>
        <end position="32"/>
    </location>
</feature>
<feature type="transmembrane region" description="Helical" evidence="5">
    <location>
        <begin position="147"/>
        <end position="175"/>
    </location>
</feature>
<feature type="transmembrane region" description="Helical" evidence="5">
    <location>
        <begin position="181"/>
        <end position="201"/>
    </location>
</feature>
<dbReference type="InterPro" id="IPR051598">
    <property type="entry name" value="TSUP/Inactive_protease-like"/>
</dbReference>
<feature type="transmembrane region" description="Helical" evidence="5">
    <location>
        <begin position="213"/>
        <end position="231"/>
    </location>
</feature>
<evidence type="ECO:0000313" key="7">
    <source>
        <dbReference type="Proteomes" id="UP000190541"/>
    </source>
</evidence>
<dbReference type="OrthoDB" id="8559161at2"/>
<keyword evidence="3 5" id="KW-1133">Transmembrane helix</keyword>
<dbReference type="PANTHER" id="PTHR43701">
    <property type="entry name" value="MEMBRANE TRANSPORTER PROTEIN MJ0441-RELATED"/>
    <property type="match status" value="1"/>
</dbReference>
<evidence type="ECO:0000256" key="5">
    <source>
        <dbReference type="RuleBase" id="RU363041"/>
    </source>
</evidence>
<dbReference type="PANTHER" id="PTHR43701:SF2">
    <property type="entry name" value="MEMBRANE TRANSPORTER PROTEIN YJNA-RELATED"/>
    <property type="match status" value="1"/>
</dbReference>
<name>A0A1T5EAA8_9SPHI</name>
<proteinExistence type="inferred from homology"/>
<evidence type="ECO:0000313" key="6">
    <source>
        <dbReference type="EMBL" id="SKB80759.1"/>
    </source>
</evidence>
<comment type="subcellular location">
    <subcellularLocation>
        <location evidence="5">Cell membrane</location>
        <topology evidence="5">Multi-pass membrane protein</topology>
    </subcellularLocation>
    <subcellularLocation>
        <location evidence="1">Membrane</location>
        <topology evidence="1">Multi-pass membrane protein</topology>
    </subcellularLocation>
</comment>
<dbReference type="Proteomes" id="UP000190541">
    <property type="component" value="Unassembled WGS sequence"/>
</dbReference>
<gene>
    <name evidence="6" type="ORF">SAMN05660226_03197</name>
</gene>
<dbReference type="RefSeq" id="WP_079717855.1">
    <property type="nucleotide sequence ID" value="NZ_FUYS01000009.1"/>
</dbReference>
<feature type="transmembrane region" description="Helical" evidence="5">
    <location>
        <begin position="69"/>
        <end position="88"/>
    </location>
</feature>
<comment type="similarity">
    <text evidence="5">Belongs to the 4-toluene sulfonate uptake permease (TSUP) (TC 2.A.102) family.</text>
</comment>
<dbReference type="EMBL" id="FUYS01000009">
    <property type="protein sequence ID" value="SKB80759.1"/>
    <property type="molecule type" value="Genomic_DNA"/>
</dbReference>
<dbReference type="Pfam" id="PF01925">
    <property type="entry name" value="TauE"/>
    <property type="match status" value="1"/>
</dbReference>
<keyword evidence="4 5" id="KW-0472">Membrane</keyword>
<keyword evidence="2 5" id="KW-0812">Transmembrane</keyword>
<protein>
    <recommendedName>
        <fullName evidence="5">Probable membrane transporter protein</fullName>
    </recommendedName>
</protein>
<dbReference type="AlphaFoldDB" id="A0A1T5EAA8"/>
<evidence type="ECO:0000256" key="3">
    <source>
        <dbReference type="ARBA" id="ARBA00022989"/>
    </source>
</evidence>
<dbReference type="InterPro" id="IPR002781">
    <property type="entry name" value="TM_pro_TauE-like"/>
</dbReference>
<dbReference type="STRING" id="623280.SAMN05660226_03197"/>
<feature type="transmembrane region" description="Helical" evidence="5">
    <location>
        <begin position="243"/>
        <end position="260"/>
    </location>
</feature>
<sequence length="261" mass="27817">MIAYSSALVIGLIIGLTGSGGALLAIPSFVYLFHINPLLATTYSLFMVSTTSFIGVASKWKAQLVDWRMVWAFGLPSVASLYLTRKWLLPRIPDPVIHIGGFPLEKPMGILLLFASLMLGAGFSMVRRKPAVQAVIPKSLAKTWPLFIVEGIIIGALGGLVGNGGGFLIIPALIFLGNLSVQQAMGTTLFIVAVNTFIGFLGSLPNPAIEWPFLLTFTALATLGVSLGLMASSKVSGPQLQKGFGWLVIGMAVFILLQELR</sequence>
<dbReference type="GO" id="GO:0005886">
    <property type="term" value="C:plasma membrane"/>
    <property type="evidence" value="ECO:0007669"/>
    <property type="project" value="UniProtKB-SubCell"/>
</dbReference>
<feature type="transmembrane region" description="Helical" evidence="5">
    <location>
        <begin position="38"/>
        <end position="57"/>
    </location>
</feature>
<evidence type="ECO:0000256" key="2">
    <source>
        <dbReference type="ARBA" id="ARBA00022692"/>
    </source>
</evidence>
<feature type="transmembrane region" description="Helical" evidence="5">
    <location>
        <begin position="108"/>
        <end position="126"/>
    </location>
</feature>
<reference evidence="6 7" key="1">
    <citation type="submission" date="2017-02" db="EMBL/GenBank/DDBJ databases">
        <authorList>
            <person name="Peterson S.W."/>
        </authorList>
    </citation>
    <scope>NUCLEOTIDE SEQUENCE [LARGE SCALE GENOMIC DNA]</scope>
    <source>
        <strain evidence="6 7">DSM 22899</strain>
    </source>
</reference>
<keyword evidence="7" id="KW-1185">Reference proteome</keyword>